<name>A0A229UNS5_9BACL</name>
<reference evidence="2 3" key="1">
    <citation type="submission" date="2017-07" db="EMBL/GenBank/DDBJ databases">
        <title>Genome sequencing and assembly of Paenibacillus rigui.</title>
        <authorList>
            <person name="Mayilraj S."/>
        </authorList>
    </citation>
    <scope>NUCLEOTIDE SEQUENCE [LARGE SCALE GENOMIC DNA]</scope>
    <source>
        <strain evidence="2 3">JCM 16352</strain>
    </source>
</reference>
<dbReference type="EMBL" id="NMQW01000023">
    <property type="protein sequence ID" value="OXM85068.1"/>
    <property type="molecule type" value="Genomic_DNA"/>
</dbReference>
<dbReference type="PANTHER" id="PTHR43630">
    <property type="entry name" value="POLY-BETA-1,6-N-ACETYL-D-GLUCOSAMINE SYNTHASE"/>
    <property type="match status" value="1"/>
</dbReference>
<dbReference type="Gene3D" id="3.90.550.10">
    <property type="entry name" value="Spore Coat Polysaccharide Biosynthesis Protein SpsA, Chain A"/>
    <property type="match status" value="1"/>
</dbReference>
<evidence type="ECO:0000313" key="2">
    <source>
        <dbReference type="EMBL" id="OXM85068.1"/>
    </source>
</evidence>
<protein>
    <submittedName>
        <fullName evidence="2">Glycosyl transferase family 2</fullName>
    </submittedName>
</protein>
<evidence type="ECO:0000313" key="3">
    <source>
        <dbReference type="Proteomes" id="UP000215509"/>
    </source>
</evidence>
<gene>
    <name evidence="2" type="ORF">CF651_15760</name>
</gene>
<feature type="domain" description="Glycosyltransferase 2-like" evidence="1">
    <location>
        <begin position="16"/>
        <end position="152"/>
    </location>
</feature>
<dbReference type="PANTHER" id="PTHR43630:SF2">
    <property type="entry name" value="GLYCOSYLTRANSFERASE"/>
    <property type="match status" value="1"/>
</dbReference>
<keyword evidence="3" id="KW-1185">Reference proteome</keyword>
<sequence length="244" mass="29272">MNTAPLRKTSGNKLTAIMQVHNEANRYLELVLRELSEFVDEIVIVDDASTDDTAKLCRSFAKVKSLVTLHQSRFHQEWELRQFLWELAVLTEPDWILSVDADELYDAKAKAHMRELINQDRYDWVGFRFYDFWGGTTHYREDEHWCIHHRHTRSLVRYMRELPCFYPRMAQHVPRLPLSYAALPGFLAELRVKHYGWAVSKEERHHKYLRYMERDPEGKWGSLDQYRSILDENPHLVEWKEEPL</sequence>
<dbReference type="AlphaFoldDB" id="A0A229UNS5"/>
<dbReference type="InterPro" id="IPR001173">
    <property type="entry name" value="Glyco_trans_2-like"/>
</dbReference>
<dbReference type="Proteomes" id="UP000215509">
    <property type="component" value="Unassembled WGS sequence"/>
</dbReference>
<comment type="caution">
    <text evidence="2">The sequence shown here is derived from an EMBL/GenBank/DDBJ whole genome shotgun (WGS) entry which is preliminary data.</text>
</comment>
<keyword evidence="2" id="KW-0808">Transferase</keyword>
<evidence type="ECO:0000259" key="1">
    <source>
        <dbReference type="Pfam" id="PF00535"/>
    </source>
</evidence>
<dbReference type="Pfam" id="PF00535">
    <property type="entry name" value="Glycos_transf_2"/>
    <property type="match status" value="1"/>
</dbReference>
<accession>A0A229UNS5</accession>
<dbReference type="RefSeq" id="WP_094015831.1">
    <property type="nucleotide sequence ID" value="NZ_NMQW01000023.1"/>
</dbReference>
<dbReference type="SUPFAM" id="SSF53448">
    <property type="entry name" value="Nucleotide-diphospho-sugar transferases"/>
    <property type="match status" value="1"/>
</dbReference>
<organism evidence="2 3">
    <name type="scientific">Paenibacillus rigui</name>
    <dbReference type="NCBI Taxonomy" id="554312"/>
    <lineage>
        <taxon>Bacteria</taxon>
        <taxon>Bacillati</taxon>
        <taxon>Bacillota</taxon>
        <taxon>Bacilli</taxon>
        <taxon>Bacillales</taxon>
        <taxon>Paenibacillaceae</taxon>
        <taxon>Paenibacillus</taxon>
    </lineage>
</organism>
<dbReference type="InterPro" id="IPR029044">
    <property type="entry name" value="Nucleotide-diphossugar_trans"/>
</dbReference>
<dbReference type="GO" id="GO:0016740">
    <property type="term" value="F:transferase activity"/>
    <property type="evidence" value="ECO:0007669"/>
    <property type="project" value="UniProtKB-KW"/>
</dbReference>
<proteinExistence type="predicted"/>
<dbReference type="OrthoDB" id="183314at2"/>